<dbReference type="SMART" id="SM00906">
    <property type="entry name" value="Fungal_trans"/>
    <property type="match status" value="1"/>
</dbReference>
<dbReference type="GO" id="GO:0005634">
    <property type="term" value="C:nucleus"/>
    <property type="evidence" value="ECO:0007669"/>
    <property type="project" value="UniProtKB-SubCell"/>
</dbReference>
<dbReference type="CDD" id="cd00067">
    <property type="entry name" value="GAL4"/>
    <property type="match status" value="1"/>
</dbReference>
<keyword evidence="2" id="KW-0479">Metal-binding</keyword>
<gene>
    <name evidence="10" type="ORF">F503_00722</name>
</gene>
<dbReference type="SUPFAM" id="SSF57701">
    <property type="entry name" value="Zn2/Cys6 DNA-binding domain"/>
    <property type="match status" value="1"/>
</dbReference>
<evidence type="ECO:0000256" key="6">
    <source>
        <dbReference type="ARBA" id="ARBA00023163"/>
    </source>
</evidence>
<dbReference type="Pfam" id="PF04082">
    <property type="entry name" value="Fungal_trans"/>
    <property type="match status" value="1"/>
</dbReference>
<evidence type="ECO:0000256" key="1">
    <source>
        <dbReference type="ARBA" id="ARBA00004123"/>
    </source>
</evidence>
<evidence type="ECO:0000256" key="7">
    <source>
        <dbReference type="ARBA" id="ARBA00023242"/>
    </source>
</evidence>
<feature type="region of interest" description="Disordered" evidence="8">
    <location>
        <begin position="791"/>
        <end position="813"/>
    </location>
</feature>
<sequence>MQITATAVRYYMMDKTPPCFTINACNRCRRRKAKCDPGIPSCAPCSRFESVCEYTDPRTKSTMPRTAIIALEDELNELKVLLEKAQSDKQAGKAAHTGQETEIRDDDKLGKVVNADMIRLEPGEDAHFLGVSSGMHLARSVLESAQHTDANFQSSSGVPSSQRKSASPPKTRNHSPPISQKQQQQQLQNDRSAVLPAHETAMHLIDIFLGQYEVQYPIVVGDEMLAIIQECYGPRTARDGIHIDDTDKDVWNQFILKMVFAISLIILSRANPESLALSKTFSSAAMADFSTIMRRKGVLTLQCLQFLLLWSILDSSSAPIWYISGLCMRMCVDLGFHSETTICVARSGTASDAEADTKRRLFWVTYTFDRTLGTLLGRPFTLSDNTIDVHLPDQSLPAAKREQILHWFRLQKLQSQIVYRLYSLRSDAAKTLDDHTIEDTTRWKADMAIQLRRWGSTAATLADPGSGSALGGNGSSDHTLDWWEYWHQNAILLLHRPSPLKPQLDADEAETCYIAAQHMIQLSFTRLQRGSADFAWVDLHYQLMSGITLLFLVWKHAPTRSKAKTGWTSFKNCLMQWTYVLDQLALQWERIRRARDVLARLVDNTIDIIEKELCNRLSARDARVLRQAHASRASRNKTTIRQLGSPRTATLDDGAAEGVSEHQENQQNQQNQQGQTKPVWHPPQEYPQPPHTHHHHQVQHVYHNVSSPQNIQDRRPSYGTPTSDMAINTLRTRGGNNGNMYSMQTSPSHSNGQSISLQWISAADSHGTPSDGYLGHHNSLSIPFADKYENNYENYENNDNNNGGTSTSAGSTSTQDHAAFFLDQQAWHGLELYETFSAIPENITMLDYFSTASGSHDTGTGLQQSLGQGGAASSAGNADGVAQGDVAGWPDSLTNSILNFQTEFPGLGFGPT</sequence>
<dbReference type="AlphaFoldDB" id="S3BML9"/>
<comment type="subcellular location">
    <subcellularLocation>
        <location evidence="1">Nucleus</location>
    </subcellularLocation>
</comment>
<dbReference type="Proteomes" id="UP000016923">
    <property type="component" value="Unassembled WGS sequence"/>
</dbReference>
<dbReference type="STRING" id="1262450.S3BML9"/>
<dbReference type="GO" id="GO:0000981">
    <property type="term" value="F:DNA-binding transcription factor activity, RNA polymerase II-specific"/>
    <property type="evidence" value="ECO:0007669"/>
    <property type="project" value="InterPro"/>
</dbReference>
<evidence type="ECO:0000256" key="5">
    <source>
        <dbReference type="ARBA" id="ARBA00023125"/>
    </source>
</evidence>
<dbReference type="Gene3D" id="4.10.240.10">
    <property type="entry name" value="Zn(2)-C6 fungal-type DNA-binding domain"/>
    <property type="match status" value="1"/>
</dbReference>
<organism evidence="10 11">
    <name type="scientific">Ophiostoma piceae (strain UAMH 11346)</name>
    <name type="common">Sap stain fungus</name>
    <dbReference type="NCBI Taxonomy" id="1262450"/>
    <lineage>
        <taxon>Eukaryota</taxon>
        <taxon>Fungi</taxon>
        <taxon>Dikarya</taxon>
        <taxon>Ascomycota</taxon>
        <taxon>Pezizomycotina</taxon>
        <taxon>Sordariomycetes</taxon>
        <taxon>Sordariomycetidae</taxon>
        <taxon>Ophiostomatales</taxon>
        <taxon>Ophiostomataceae</taxon>
        <taxon>Ophiostoma</taxon>
    </lineage>
</organism>
<dbReference type="InterPro" id="IPR007219">
    <property type="entry name" value="XnlR_reg_dom"/>
</dbReference>
<feature type="compositionally biased region" description="Low complexity" evidence="8">
    <location>
        <begin position="858"/>
        <end position="876"/>
    </location>
</feature>
<dbReference type="eggNOG" id="ENOG502RVD5">
    <property type="taxonomic scope" value="Eukaryota"/>
</dbReference>
<keyword evidence="4" id="KW-0805">Transcription regulation</keyword>
<dbReference type="GO" id="GO:0008270">
    <property type="term" value="F:zinc ion binding"/>
    <property type="evidence" value="ECO:0007669"/>
    <property type="project" value="InterPro"/>
</dbReference>
<feature type="compositionally biased region" description="Low complexity" evidence="8">
    <location>
        <begin position="665"/>
        <end position="679"/>
    </location>
</feature>
<dbReference type="InterPro" id="IPR001138">
    <property type="entry name" value="Zn2Cys6_DnaBD"/>
</dbReference>
<feature type="region of interest" description="Disordered" evidence="8">
    <location>
        <begin position="628"/>
        <end position="726"/>
    </location>
</feature>
<dbReference type="PANTHER" id="PTHR47782:SF1">
    <property type="entry name" value="PYRIMIDINE PATHWAY REGULATORY PROTEIN 1"/>
    <property type="match status" value="1"/>
</dbReference>
<reference evidence="10 11" key="1">
    <citation type="journal article" date="2013" name="BMC Genomics">
        <title>The genome and transcriptome of the pine saprophyte Ophiostoma piceae, and a comparison with the bark beetle-associated pine pathogen Grosmannia clavigera.</title>
        <authorList>
            <person name="Haridas S."/>
            <person name="Wang Y."/>
            <person name="Lim L."/>
            <person name="Massoumi Alamouti S."/>
            <person name="Jackman S."/>
            <person name="Docking R."/>
            <person name="Robertson G."/>
            <person name="Birol I."/>
            <person name="Bohlmann J."/>
            <person name="Breuil C."/>
        </authorList>
    </citation>
    <scope>NUCLEOTIDE SEQUENCE [LARGE SCALE GENOMIC DNA]</scope>
    <source>
        <strain evidence="10 11">UAMH 11346</strain>
    </source>
</reference>
<dbReference type="HOGENOM" id="CLU_318873_0_0_1"/>
<dbReference type="PROSITE" id="PS00463">
    <property type="entry name" value="ZN2_CY6_FUNGAL_1"/>
    <property type="match status" value="1"/>
</dbReference>
<feature type="compositionally biased region" description="Pro residues" evidence="8">
    <location>
        <begin position="680"/>
        <end position="690"/>
    </location>
</feature>
<evidence type="ECO:0000313" key="11">
    <source>
        <dbReference type="Proteomes" id="UP000016923"/>
    </source>
</evidence>
<proteinExistence type="predicted"/>
<keyword evidence="5" id="KW-0238">DNA-binding</keyword>
<keyword evidence="6" id="KW-0804">Transcription</keyword>
<feature type="region of interest" description="Disordered" evidence="8">
    <location>
        <begin position="857"/>
        <end position="878"/>
    </location>
</feature>
<protein>
    <submittedName>
        <fullName evidence="10">Fungal specific transcription factor domain-containing protein</fullName>
    </submittedName>
</protein>
<keyword evidence="7" id="KW-0539">Nucleus</keyword>
<dbReference type="InterPro" id="IPR052202">
    <property type="entry name" value="Yeast_MetPath_Reg"/>
</dbReference>
<name>S3BML9_OPHP1</name>
<dbReference type="OrthoDB" id="6612291at2759"/>
<feature type="region of interest" description="Disordered" evidence="8">
    <location>
        <begin position="148"/>
        <end position="191"/>
    </location>
</feature>
<feature type="compositionally biased region" description="Polar residues" evidence="8">
    <location>
        <begin position="148"/>
        <end position="179"/>
    </location>
</feature>
<evidence type="ECO:0000256" key="2">
    <source>
        <dbReference type="ARBA" id="ARBA00022723"/>
    </source>
</evidence>
<feature type="compositionally biased region" description="Polar residues" evidence="8">
    <location>
        <begin position="636"/>
        <end position="648"/>
    </location>
</feature>
<keyword evidence="11" id="KW-1185">Reference proteome</keyword>
<dbReference type="PROSITE" id="PS50048">
    <property type="entry name" value="ZN2_CY6_FUNGAL_2"/>
    <property type="match status" value="1"/>
</dbReference>
<feature type="region of interest" description="Disordered" evidence="8">
    <location>
        <begin position="87"/>
        <end position="107"/>
    </location>
</feature>
<evidence type="ECO:0000256" key="4">
    <source>
        <dbReference type="ARBA" id="ARBA00023015"/>
    </source>
</evidence>
<evidence type="ECO:0000256" key="3">
    <source>
        <dbReference type="ARBA" id="ARBA00022833"/>
    </source>
</evidence>
<keyword evidence="3" id="KW-0862">Zinc</keyword>
<evidence type="ECO:0000313" key="10">
    <source>
        <dbReference type="EMBL" id="EPE02454.1"/>
    </source>
</evidence>
<dbReference type="GO" id="GO:0043565">
    <property type="term" value="F:sequence-specific DNA binding"/>
    <property type="evidence" value="ECO:0007669"/>
    <property type="project" value="TreeGrafter"/>
</dbReference>
<dbReference type="GO" id="GO:0045944">
    <property type="term" value="P:positive regulation of transcription by RNA polymerase II"/>
    <property type="evidence" value="ECO:0007669"/>
    <property type="project" value="TreeGrafter"/>
</dbReference>
<dbReference type="InterPro" id="IPR036864">
    <property type="entry name" value="Zn2-C6_fun-type_DNA-bd_sf"/>
</dbReference>
<dbReference type="GO" id="GO:0006351">
    <property type="term" value="P:DNA-templated transcription"/>
    <property type="evidence" value="ECO:0007669"/>
    <property type="project" value="InterPro"/>
</dbReference>
<feature type="domain" description="Zn(2)-C6 fungal-type" evidence="9">
    <location>
        <begin position="24"/>
        <end position="54"/>
    </location>
</feature>
<dbReference type="PANTHER" id="PTHR47782">
    <property type="entry name" value="ZN(II)2CYS6 TRANSCRIPTION FACTOR (EUROFUNG)-RELATED"/>
    <property type="match status" value="1"/>
</dbReference>
<accession>S3BML9</accession>
<evidence type="ECO:0000259" key="9">
    <source>
        <dbReference type="PROSITE" id="PS50048"/>
    </source>
</evidence>
<dbReference type="CDD" id="cd12148">
    <property type="entry name" value="fungal_TF_MHR"/>
    <property type="match status" value="1"/>
</dbReference>
<dbReference type="Pfam" id="PF00172">
    <property type="entry name" value="Zn_clus"/>
    <property type="match status" value="1"/>
</dbReference>
<evidence type="ECO:0000256" key="8">
    <source>
        <dbReference type="SAM" id="MobiDB-lite"/>
    </source>
</evidence>
<dbReference type="VEuPathDB" id="FungiDB:F503_00722"/>
<dbReference type="SMART" id="SM00066">
    <property type="entry name" value="GAL4"/>
    <property type="match status" value="1"/>
</dbReference>
<dbReference type="EMBL" id="KE148179">
    <property type="protein sequence ID" value="EPE02454.1"/>
    <property type="molecule type" value="Genomic_DNA"/>
</dbReference>